<evidence type="ECO:0000313" key="4">
    <source>
        <dbReference type="EMBL" id="AGH28992.1"/>
    </source>
</evidence>
<sequence length="177" mass="20455">MGNFIDRTFGVIADILLKLLPASKQEKDAFSYYRAGMGAQSKGQYAEALDNYYEALDLEEDPYDRSFILYNIGLLFGNNGEYTEALEYYHEAIELNSDLPQAYNNIAVIYHAQGVRILEWGDQQTGLTNLERREDDALAKRCFDEAAKYWRVALELEPNGYQTVRNWFNLTNRPLRV</sequence>
<keyword evidence="2 3" id="KW-0802">TPR repeat</keyword>
<dbReference type="PANTHER" id="PTHR44943">
    <property type="entry name" value="CELLULOSE SYNTHASE OPERON PROTEIN C"/>
    <property type="match status" value="1"/>
</dbReference>
<feature type="repeat" description="TPR" evidence="3">
    <location>
        <begin position="66"/>
        <end position="99"/>
    </location>
</feature>
<evidence type="ECO:0000256" key="3">
    <source>
        <dbReference type="PROSITE-ProRule" id="PRU00339"/>
    </source>
</evidence>
<dbReference type="Gene3D" id="1.25.40.10">
    <property type="entry name" value="Tetratricopeptide repeat domain"/>
    <property type="match status" value="1"/>
</dbReference>
<dbReference type="PROSITE" id="PS50293">
    <property type="entry name" value="TPR_REGION"/>
    <property type="match status" value="1"/>
</dbReference>
<dbReference type="PROSITE" id="PS50005">
    <property type="entry name" value="TPR"/>
    <property type="match status" value="2"/>
</dbReference>
<dbReference type="EMBL" id="KC509525">
    <property type="protein sequence ID" value="AGH28992.1"/>
    <property type="molecule type" value="Genomic_DNA"/>
</dbReference>
<dbReference type="NCBIfam" id="NF002725">
    <property type="entry name" value="PRK02603.1"/>
    <property type="match status" value="1"/>
</dbReference>
<dbReference type="SUPFAM" id="SSF48452">
    <property type="entry name" value="TPR-like"/>
    <property type="match status" value="1"/>
</dbReference>
<feature type="repeat" description="TPR" evidence="3">
    <location>
        <begin position="29"/>
        <end position="62"/>
    </location>
</feature>
<reference evidence="4" key="1">
    <citation type="journal article" date="2014" name="Genome Biol. Evol.">
        <title>Serial gene losses and foreign DNA underlie size and sequence variation in the plastid genomes of diatoms.</title>
        <authorList>
            <person name="Ruck E.C."/>
            <person name="Nakov T."/>
            <person name="Jansen R.K."/>
            <person name="Theriot E.C."/>
            <person name="Alverson A.J."/>
        </authorList>
    </citation>
    <scope>NUCLEOTIDE SEQUENCE</scope>
    <source>
        <strain evidence="4">Ccmp1797</strain>
    </source>
</reference>
<dbReference type="AlphaFoldDB" id="A0A023HCG7"/>
<gene>
    <name evidence="4" type="primary">ycf3</name>
</gene>
<name>A0A023HCG7_LITUN</name>
<proteinExistence type="predicted"/>
<dbReference type="SMART" id="SM00028">
    <property type="entry name" value="TPR"/>
    <property type="match status" value="2"/>
</dbReference>
<evidence type="ECO:0000256" key="2">
    <source>
        <dbReference type="ARBA" id="ARBA00022803"/>
    </source>
</evidence>
<accession>A0A023HCG7</accession>
<dbReference type="GeneID" id="19740554"/>
<organism evidence="4">
    <name type="scientific">Lithodesmium undulatum</name>
    <name type="common">Marine centric diatom</name>
    <dbReference type="NCBI Taxonomy" id="59812"/>
    <lineage>
        <taxon>Eukaryota</taxon>
        <taxon>Sar</taxon>
        <taxon>Stramenopiles</taxon>
        <taxon>Ochrophyta</taxon>
        <taxon>Bacillariophyta</taxon>
        <taxon>Mediophyceae</taxon>
        <taxon>Lithodesmiophycidae</taxon>
        <taxon>Lithodesmiales</taxon>
        <taxon>Lithodesmiaceae</taxon>
        <taxon>Lithodesmium</taxon>
    </lineage>
</organism>
<keyword evidence="4" id="KW-0934">Plastid</keyword>
<dbReference type="Pfam" id="PF00515">
    <property type="entry name" value="TPR_1"/>
    <property type="match status" value="1"/>
</dbReference>
<dbReference type="InterPro" id="IPR011990">
    <property type="entry name" value="TPR-like_helical_dom_sf"/>
</dbReference>
<dbReference type="RefSeq" id="YP_009029461.1">
    <property type="nucleotide sequence ID" value="NC_024085.1"/>
</dbReference>
<dbReference type="PANTHER" id="PTHR44943:SF8">
    <property type="entry name" value="TPR REPEAT-CONTAINING PROTEIN MJ0263"/>
    <property type="match status" value="1"/>
</dbReference>
<dbReference type="Pfam" id="PF13181">
    <property type="entry name" value="TPR_8"/>
    <property type="match status" value="1"/>
</dbReference>
<evidence type="ECO:0000256" key="1">
    <source>
        <dbReference type="ARBA" id="ARBA00022737"/>
    </source>
</evidence>
<protein>
    <submittedName>
        <fullName evidence="4">Photosystem I assembly protein ycf3</fullName>
    </submittedName>
</protein>
<geneLocation type="chloroplast" evidence="4"/>
<keyword evidence="4" id="KW-0150">Chloroplast</keyword>
<dbReference type="InterPro" id="IPR019734">
    <property type="entry name" value="TPR_rpt"/>
</dbReference>
<keyword evidence="1" id="KW-0677">Repeat</keyword>
<dbReference type="InterPro" id="IPR051685">
    <property type="entry name" value="Ycf3/AcsC/BcsC/TPR_MFPF"/>
</dbReference>